<dbReference type="AlphaFoldDB" id="T0PY53"/>
<dbReference type="GeneID" id="19956915"/>
<dbReference type="VEuPathDB" id="FungiDB:SDRG_16188"/>
<dbReference type="InParanoid" id="T0PY53"/>
<evidence type="ECO:0000313" key="2">
    <source>
        <dbReference type="EMBL" id="EQC25970.1"/>
    </source>
</evidence>
<dbReference type="OrthoDB" id="10321359at2759"/>
<evidence type="ECO:0008006" key="4">
    <source>
        <dbReference type="Google" id="ProtNLM"/>
    </source>
</evidence>
<dbReference type="EMBL" id="JH767248">
    <property type="protein sequence ID" value="EQC25970.1"/>
    <property type="molecule type" value="Genomic_DNA"/>
</dbReference>
<dbReference type="STRING" id="1156394.T0PY53"/>
<dbReference type="eggNOG" id="ENOG502SE2K">
    <property type="taxonomic scope" value="Eukaryota"/>
</dbReference>
<keyword evidence="3" id="KW-1185">Reference proteome</keyword>
<dbReference type="Proteomes" id="UP000030762">
    <property type="component" value="Unassembled WGS sequence"/>
</dbReference>
<protein>
    <recommendedName>
        <fullName evidence="4">START domain-containing protein</fullName>
    </recommendedName>
</protein>
<dbReference type="RefSeq" id="XP_008620609.1">
    <property type="nucleotide sequence ID" value="XM_008622387.1"/>
</dbReference>
<reference evidence="2 3" key="1">
    <citation type="submission" date="2012-04" db="EMBL/GenBank/DDBJ databases">
        <title>The Genome Sequence of Saprolegnia declina VS20.</title>
        <authorList>
            <consortium name="The Broad Institute Genome Sequencing Platform"/>
            <person name="Russ C."/>
            <person name="Nusbaum C."/>
            <person name="Tyler B."/>
            <person name="van West P."/>
            <person name="Dieguez-Uribeondo J."/>
            <person name="de Bruijn I."/>
            <person name="Tripathy S."/>
            <person name="Jiang R."/>
            <person name="Young S.K."/>
            <person name="Zeng Q."/>
            <person name="Gargeya S."/>
            <person name="Fitzgerald M."/>
            <person name="Haas B."/>
            <person name="Abouelleil A."/>
            <person name="Alvarado L."/>
            <person name="Arachchi H.M."/>
            <person name="Berlin A."/>
            <person name="Chapman S.B."/>
            <person name="Goldberg J."/>
            <person name="Griggs A."/>
            <person name="Gujja S."/>
            <person name="Hansen M."/>
            <person name="Howarth C."/>
            <person name="Imamovic A."/>
            <person name="Larimer J."/>
            <person name="McCowen C."/>
            <person name="Montmayeur A."/>
            <person name="Murphy C."/>
            <person name="Neiman D."/>
            <person name="Pearson M."/>
            <person name="Priest M."/>
            <person name="Roberts A."/>
            <person name="Saif S."/>
            <person name="Shea T."/>
            <person name="Sisk P."/>
            <person name="Sykes S."/>
            <person name="Wortman J."/>
            <person name="Nusbaum C."/>
            <person name="Birren B."/>
        </authorList>
    </citation>
    <scope>NUCLEOTIDE SEQUENCE [LARGE SCALE GENOMIC DNA]</scope>
    <source>
        <strain evidence="2 3">VS20</strain>
    </source>
</reference>
<gene>
    <name evidence="2" type="ORF">SDRG_16188</name>
</gene>
<proteinExistence type="predicted"/>
<organism evidence="2 3">
    <name type="scientific">Saprolegnia diclina (strain VS20)</name>
    <dbReference type="NCBI Taxonomy" id="1156394"/>
    <lineage>
        <taxon>Eukaryota</taxon>
        <taxon>Sar</taxon>
        <taxon>Stramenopiles</taxon>
        <taxon>Oomycota</taxon>
        <taxon>Saprolegniomycetes</taxon>
        <taxon>Saprolegniales</taxon>
        <taxon>Saprolegniaceae</taxon>
        <taxon>Saprolegnia</taxon>
    </lineage>
</organism>
<feature type="region of interest" description="Disordered" evidence="1">
    <location>
        <begin position="36"/>
        <end position="56"/>
    </location>
</feature>
<sequence length="380" mass="43204">MEAIELDILDVVLDSSVPHLSAFLADTTDFGVVASSPLSSGSDEPPAPSRKRRHVDRPKAELLYLRTKHDELAAQLQVLQDESASLISSDASPWRSRAQDQAHLTQRCLQENARLKSQVADQLKVIEALEKVLRKRPKVSSFQTASNLWRQCILAVTDREASLEQLLKHQYERLDSEWIRLGMYDNKNGGPLHKMFVQTIDERYVTLNYAGRMTRALDFKGMSDVFWDFKTGKRGASQQILQAFHPRLIYSREDMALLDPSMPMMESRYALRRYDEAHRVVIVWRSILEDQLMPHEPGHLVGNQIGWVVLEDKGPTECSFQVYATMATPMFPSSIPSKQPTTGTWTELLIASSQNTKVQLGKDLDDATEARRQQLLAQRT</sequence>
<dbReference type="OMA" id="MEHEDAY"/>
<accession>T0PY53</accession>
<name>T0PY53_SAPDV</name>
<evidence type="ECO:0000256" key="1">
    <source>
        <dbReference type="SAM" id="MobiDB-lite"/>
    </source>
</evidence>
<evidence type="ECO:0000313" key="3">
    <source>
        <dbReference type="Proteomes" id="UP000030762"/>
    </source>
</evidence>